<dbReference type="EMBL" id="NIRI02000013">
    <property type="protein sequence ID" value="KAG5453455.1"/>
    <property type="molecule type" value="Genomic_DNA"/>
</dbReference>
<organism evidence="2 3">
    <name type="scientific">Clonorchis sinensis</name>
    <name type="common">Chinese liver fluke</name>
    <dbReference type="NCBI Taxonomy" id="79923"/>
    <lineage>
        <taxon>Eukaryota</taxon>
        <taxon>Metazoa</taxon>
        <taxon>Spiralia</taxon>
        <taxon>Lophotrochozoa</taxon>
        <taxon>Platyhelminthes</taxon>
        <taxon>Trematoda</taxon>
        <taxon>Digenea</taxon>
        <taxon>Opisthorchiida</taxon>
        <taxon>Opisthorchiata</taxon>
        <taxon>Opisthorchiidae</taxon>
        <taxon>Clonorchis</taxon>
    </lineage>
</organism>
<reference evidence="2 3" key="2">
    <citation type="journal article" date="2021" name="Genomics">
        <title>High-quality reference genome for Clonorchis sinensis.</title>
        <authorList>
            <person name="Young N.D."/>
            <person name="Stroehlein A.J."/>
            <person name="Kinkar L."/>
            <person name="Wang T."/>
            <person name="Sohn W.M."/>
            <person name="Chang B.C.H."/>
            <person name="Kaur P."/>
            <person name="Weisz D."/>
            <person name="Dudchenko O."/>
            <person name="Aiden E.L."/>
            <person name="Korhonen P.K."/>
            <person name="Gasser R.B."/>
        </authorList>
    </citation>
    <scope>NUCLEOTIDE SEQUENCE [LARGE SCALE GENOMIC DNA]</scope>
    <source>
        <strain evidence="2">Cs-k2</strain>
    </source>
</reference>
<dbReference type="Proteomes" id="UP000286415">
    <property type="component" value="Unassembled WGS sequence"/>
</dbReference>
<reference evidence="2 3" key="1">
    <citation type="journal article" date="2018" name="Biotechnol. Adv.">
        <title>Improved genomic resources and new bioinformatic workflow for the carcinogenic parasite Clonorchis sinensis: Biotechnological implications.</title>
        <authorList>
            <person name="Wang D."/>
            <person name="Korhonen P.K."/>
            <person name="Gasser R.B."/>
            <person name="Young N.D."/>
        </authorList>
    </citation>
    <scope>NUCLEOTIDE SEQUENCE [LARGE SCALE GENOMIC DNA]</scope>
    <source>
        <strain evidence="2">Cs-k2</strain>
    </source>
</reference>
<proteinExistence type="predicted"/>
<feature type="signal peptide" evidence="1">
    <location>
        <begin position="1"/>
        <end position="18"/>
    </location>
</feature>
<protein>
    <recommendedName>
        <fullName evidence="4">Secreted protein</fullName>
    </recommendedName>
</protein>
<evidence type="ECO:0008006" key="4">
    <source>
        <dbReference type="Google" id="ProtNLM"/>
    </source>
</evidence>
<name>A0A8T1MX55_CLOSI</name>
<comment type="caution">
    <text evidence="2">The sequence shown here is derived from an EMBL/GenBank/DDBJ whole genome shotgun (WGS) entry which is preliminary data.</text>
</comment>
<dbReference type="AlphaFoldDB" id="A0A8T1MX55"/>
<accession>A0A8T1MX55</accession>
<keyword evidence="1" id="KW-0732">Signal</keyword>
<gene>
    <name evidence="2" type="ORF">CSKR_202520</name>
</gene>
<feature type="chain" id="PRO_5035770285" description="Secreted protein" evidence="1">
    <location>
        <begin position="19"/>
        <end position="88"/>
    </location>
</feature>
<dbReference type="OrthoDB" id="6226041at2759"/>
<evidence type="ECO:0000256" key="1">
    <source>
        <dbReference type="SAM" id="SignalP"/>
    </source>
</evidence>
<evidence type="ECO:0000313" key="3">
    <source>
        <dbReference type="Proteomes" id="UP000286415"/>
    </source>
</evidence>
<evidence type="ECO:0000313" key="2">
    <source>
        <dbReference type="EMBL" id="KAG5453455.1"/>
    </source>
</evidence>
<keyword evidence="3" id="KW-1185">Reference proteome</keyword>
<sequence>MLSAWLCSVAGLLIICHACVTFRMDEGHSVYAMTDDPMDKCIAACYVCFLRLEEAMLNCVNSVCQASESMEFPEKPEQLCASLQALSR</sequence>